<evidence type="ECO:0000313" key="1">
    <source>
        <dbReference type="EMBL" id="MBX71253.1"/>
    </source>
</evidence>
<proteinExistence type="predicted"/>
<sequence>MIRSLQSFLAPCDGKMAILLSTLCKSDTRMKPHCG</sequence>
<name>A0A2P2QW78_RHIMU</name>
<accession>A0A2P2QW78</accession>
<protein>
    <submittedName>
        <fullName evidence="1">Uncharacterized protein</fullName>
    </submittedName>
</protein>
<reference evidence="1" key="1">
    <citation type="submission" date="2018-02" db="EMBL/GenBank/DDBJ databases">
        <title>Rhizophora mucronata_Transcriptome.</title>
        <authorList>
            <person name="Meera S.P."/>
            <person name="Sreeshan A."/>
            <person name="Augustine A."/>
        </authorList>
    </citation>
    <scope>NUCLEOTIDE SEQUENCE</scope>
    <source>
        <tissue evidence="1">Leaf</tissue>
    </source>
</reference>
<dbReference type="EMBL" id="GGEC01090769">
    <property type="protein sequence ID" value="MBX71253.1"/>
    <property type="molecule type" value="Transcribed_RNA"/>
</dbReference>
<dbReference type="AlphaFoldDB" id="A0A2P2QW78"/>
<organism evidence="1">
    <name type="scientific">Rhizophora mucronata</name>
    <name type="common">Asiatic mangrove</name>
    <dbReference type="NCBI Taxonomy" id="61149"/>
    <lineage>
        <taxon>Eukaryota</taxon>
        <taxon>Viridiplantae</taxon>
        <taxon>Streptophyta</taxon>
        <taxon>Embryophyta</taxon>
        <taxon>Tracheophyta</taxon>
        <taxon>Spermatophyta</taxon>
        <taxon>Magnoliopsida</taxon>
        <taxon>eudicotyledons</taxon>
        <taxon>Gunneridae</taxon>
        <taxon>Pentapetalae</taxon>
        <taxon>rosids</taxon>
        <taxon>fabids</taxon>
        <taxon>Malpighiales</taxon>
        <taxon>Rhizophoraceae</taxon>
        <taxon>Rhizophora</taxon>
    </lineage>
</organism>